<feature type="compositionally biased region" description="Polar residues" evidence="1">
    <location>
        <begin position="736"/>
        <end position="756"/>
    </location>
</feature>
<feature type="compositionally biased region" description="Polar residues" evidence="1">
    <location>
        <begin position="1421"/>
        <end position="1430"/>
    </location>
</feature>
<feature type="compositionally biased region" description="Polar residues" evidence="1">
    <location>
        <begin position="507"/>
        <end position="520"/>
    </location>
</feature>
<protein>
    <submittedName>
        <fullName evidence="2">Uncharacterized protein</fullName>
    </submittedName>
</protein>
<feature type="compositionally biased region" description="Polar residues" evidence="1">
    <location>
        <begin position="539"/>
        <end position="559"/>
    </location>
</feature>
<feature type="compositionally biased region" description="Polar residues" evidence="1">
    <location>
        <begin position="1206"/>
        <end position="1221"/>
    </location>
</feature>
<feature type="compositionally biased region" description="Polar residues" evidence="1">
    <location>
        <begin position="1355"/>
        <end position="1370"/>
    </location>
</feature>
<name>A0A067R016_ZOONE</name>
<feature type="compositionally biased region" description="Basic and acidic residues" evidence="1">
    <location>
        <begin position="1044"/>
        <end position="1054"/>
    </location>
</feature>
<sequence length="2175" mass="239056">MASSANRSHSEKWSSASSTSYSASSSQQYQQNEKTSAVTSSTTRDHQDSKISSGLEDSNVTLSESANLSSPTGGSLNINSSTTTASNQVSSSQSGKHRVTQRSQTGELVGRTAQSTTETSDVKITAIDKPCGTATASSNILIKDGSSSSSNKTVEQHIMSELNKLDSFLSTQNTAANSTHISQGGTHDSSSWTVVSSDKNQTVNNATDEFVFRSGHIAQDEKDFSTQQNTNIIEQERTSSTVNHSYDVLESTKGTDEKTPITIKEDKPDLKKPASEATEEPKQGVANQGTATGKDGADTTGQYVTTYQQAYTNKRISVDLSPTHEAFARSLRASPERATPSSTRSSSKTSLDRSSPDRFNKPLTRTYRNRTSLDNSLSTGRTSPDKTPKSRSSPTRASPEKSTNRSSPTYSSPEKGPGQRRSPSRVSPEKTTKYPDEMAASRDSPEKTTKTLHSPKRESADKTGKSPIMDGRSSPEKATKTPQNDRSSPRASPEKSTRPLHAEKVSPTVSSSDNSQQGKTSHLPERRVSSGDKPHDTVTAYSPTRKTSDSIKTFSSALVTSDRDSAVKITKERRKLSSGLSRATTKKRSSTPGVSPHTSPTRSDETTLSTERQSRPRSRGASSRSNTDTEGSDTDAKPKKPGNVIYTEDKTDKSSLETATDKAKTVSKRLEFNKISTESITTDEKDGTVLSSKIKNKSDEQVPEGRKSCSVPYPHKDVDLSENLSEDDGSERTKTKSPLSSSPERAQEVCSSTNIVSRKVSPKGTVKGKAVKCDDSTPTTAKMPVRKSSKDEPFHPSKRSPSPQKTKPDDVGTKITPSSKESNYSLPSDIPTTNTESPKSMLDKLPRDKSPEYSSEGSLVNELYPRESTADTPRDVSSPVKQPRHVTKESPDSSPERENFKPIKCFRTSPEIRPSTLEFAHPKKQAPFEASPGKPESPTKSFQRKNEDDDATEEESEIENFMKPSTEPSTIREPVKAPEPISTRATDFKKSPERPNTSPAFENDYSSPTSRQKFPSSAKGKPDVFSIEPSTPMDTTSTHLKKQKTLETKDKLDQNSKYPTRKRTPNSHTTKCPQDLGSISVGNPPERKEPGHTIGKLCQPSEELEEENPEDVYDKIKQFPECVRKPKTRDQEIDKNYVQASEIPSSSSLETRDQEIDKNCVQASEIPSSSSLERPLTTTAEITLTFTTPIKNSPQEKKPRPEKDYPSQSAVPQKPDQQYPSDVSPERDHLKRRTIPIRSRTEKSGDTSPSKQTCISNKISDTHVKPIIKKLGDSLPSPSHIPEKPKSVPEPSGKHSARKVATLNYGKQIPKRSPSSAQTPRRQSEESSPSPHSSPDRASPNRATTPKRLHDRVTDSSNVSRSPDQTPSSSPERHRNPVKIRPSEAKPSSRIPQSSSPSSSPEKISRIPSSCVQDRPGQSPVRHSQPLTRPNENKSRPNYSPLYPSKQSSRPDHSPARESQSPARRSQPLARTDHSPARFSQGPALPSSSPSGPRYQTEKLKKSRSDIVPVKSAFVKTPKTSKVGTNFSKSLGKPGYNSDQYPSQECPVKQSTRLSPIKYNSVTREPKQQKPDEIDDEQSTDRSSTVSSPETVKTAEDSTAVDTTYIASDQVVGLQITATSHKRLELFVPQLSHDRDSSPSDNNQDDTPVSLSTLTGTKIIKTGEIVPTSVTISITSNKKRTTKDTLENKRHKGYCSDEYDVDDLPDEAPPEEFLVEDDSPVGLPFQSYPVPGKPQKSPEGVRGASQTRVPRDGSPRSKPTKSTPTPSKSGRTVTVTAKISKRQTITSETQRVKQEPHFSAVEKQIIPTSQRKSRPKDITAADIRITRSSSDKNVIRKHPSSPSGVQPRCQTSKPEMAILQTTITRNTSTARQQQGTTVSTATARVTTTRTTKVPASPVKPAIKKVARTEEQNRINDRPKPTATAAVRKIDTKNQTIEISNKTTKKKLVNGVSEKALASSSEDEQEVPEALTDDEKETVFIYTDDEHNESYIKELEELRRIDELQYASKLTALRTSEHKLLSPSHDIPGVIIQPLKSSRESSPEYPRRTAEDGIKPRYADRISEPEDDDDISRPYKLKPAAFQKPIIHPEDFDEEYTDDDSKPKAKKPAESSQPNDRPSFVVPRSVQVTDLDEESETDNIHRSVSVADRVSRFLGTTRNVARSTVQASEPPQSIDM</sequence>
<feature type="compositionally biased region" description="Low complexity" evidence="1">
    <location>
        <begin position="1876"/>
        <end position="1891"/>
    </location>
</feature>
<feature type="compositionally biased region" description="Low complexity" evidence="1">
    <location>
        <begin position="1756"/>
        <end position="1772"/>
    </location>
</feature>
<feature type="compositionally biased region" description="Polar residues" evidence="1">
    <location>
        <begin position="1865"/>
        <end position="1875"/>
    </location>
</feature>
<feature type="compositionally biased region" description="Polar residues" evidence="1">
    <location>
        <begin position="32"/>
        <end position="42"/>
    </location>
</feature>
<evidence type="ECO:0000313" key="2">
    <source>
        <dbReference type="EMBL" id="KDR12044.1"/>
    </source>
</evidence>
<feature type="compositionally biased region" description="Basic and acidic residues" evidence="1">
    <location>
        <begin position="1496"/>
        <end position="1505"/>
    </location>
</feature>
<feature type="compositionally biased region" description="Polar residues" evidence="1">
    <location>
        <begin position="1138"/>
        <end position="1149"/>
    </location>
</feature>
<feature type="compositionally biased region" description="Polar residues" evidence="1">
    <location>
        <begin position="1840"/>
        <end position="1852"/>
    </location>
</feature>
<feature type="region of interest" description="Disordered" evidence="1">
    <location>
        <begin position="683"/>
        <end position="1604"/>
    </location>
</feature>
<feature type="compositionally biased region" description="Polar residues" evidence="1">
    <location>
        <begin position="1581"/>
        <end position="1591"/>
    </location>
</feature>
<keyword evidence="3" id="KW-1185">Reference proteome</keyword>
<feature type="compositionally biased region" description="Basic and acidic residues" evidence="1">
    <location>
        <begin position="2036"/>
        <end position="2063"/>
    </location>
</feature>
<feature type="region of interest" description="Disordered" evidence="1">
    <location>
        <begin position="1865"/>
        <end position="1923"/>
    </location>
</feature>
<gene>
    <name evidence="2" type="ORF">L798_13577</name>
</gene>
<feature type="compositionally biased region" description="Polar residues" evidence="1">
    <location>
        <begin position="815"/>
        <end position="838"/>
    </location>
</feature>
<feature type="compositionally biased region" description="Acidic residues" evidence="1">
    <location>
        <begin position="1102"/>
        <end position="1111"/>
    </location>
</feature>
<feature type="compositionally biased region" description="Basic and acidic residues" evidence="1">
    <location>
        <begin position="522"/>
        <end position="536"/>
    </location>
</feature>
<feature type="compositionally biased region" description="Basic and acidic residues" evidence="1">
    <location>
        <begin position="864"/>
        <end position="874"/>
    </location>
</feature>
<feature type="compositionally biased region" description="Polar residues" evidence="1">
    <location>
        <begin position="1639"/>
        <end position="1650"/>
    </location>
</feature>
<feature type="compositionally biased region" description="Polar residues" evidence="1">
    <location>
        <begin position="1028"/>
        <end position="1038"/>
    </location>
</feature>
<proteinExistence type="predicted"/>
<feature type="compositionally biased region" description="Basic and acidic residues" evidence="1">
    <location>
        <begin position="841"/>
        <end position="851"/>
    </location>
</feature>
<feature type="region of interest" description="Disordered" evidence="1">
    <location>
        <begin position="232"/>
        <end position="300"/>
    </location>
</feature>
<dbReference type="Proteomes" id="UP000027135">
    <property type="component" value="Unassembled WGS sequence"/>
</dbReference>
<feature type="region of interest" description="Disordered" evidence="1">
    <location>
        <begin position="1"/>
        <end position="121"/>
    </location>
</feature>
<feature type="compositionally biased region" description="Polar residues" evidence="1">
    <location>
        <begin position="50"/>
        <end position="94"/>
    </location>
</feature>
<feature type="region of interest" description="Disordered" evidence="1">
    <location>
        <begin position="2021"/>
        <end position="2175"/>
    </location>
</feature>
<feature type="compositionally biased region" description="Polar residues" evidence="1">
    <location>
        <begin position="1518"/>
        <end position="1529"/>
    </location>
</feature>
<feature type="compositionally biased region" description="Polar residues" evidence="1">
    <location>
        <begin position="1537"/>
        <end position="1563"/>
    </location>
</feature>
<feature type="compositionally biased region" description="Basic and acidic residues" evidence="1">
    <location>
        <begin position="492"/>
        <end position="504"/>
    </location>
</feature>
<feature type="compositionally biased region" description="Low complexity" evidence="1">
    <location>
        <begin position="289"/>
        <end position="300"/>
    </location>
</feature>
<feature type="region of interest" description="Disordered" evidence="1">
    <location>
        <begin position="1630"/>
        <end position="1650"/>
    </location>
</feature>
<feature type="compositionally biased region" description="Basic and acidic residues" evidence="1">
    <location>
        <begin position="1906"/>
        <end position="1919"/>
    </location>
</feature>
<feature type="compositionally biased region" description="Polar residues" evidence="1">
    <location>
        <begin position="101"/>
        <end position="119"/>
    </location>
</feature>
<dbReference type="STRING" id="136037.A0A067R016"/>
<accession>A0A067R016</accession>
<feature type="compositionally biased region" description="Basic and acidic residues" evidence="1">
    <location>
        <begin position="561"/>
        <end position="570"/>
    </location>
</feature>
<feature type="compositionally biased region" description="Polar residues" evidence="1">
    <location>
        <begin position="1246"/>
        <end position="1259"/>
    </location>
</feature>
<feature type="compositionally biased region" description="Basic and acidic residues" evidence="1">
    <location>
        <begin position="1194"/>
        <end position="1205"/>
    </location>
</feature>
<dbReference type="OMA" id="GHIAQDE"/>
<feature type="compositionally biased region" description="Polar residues" evidence="1">
    <location>
        <begin position="2153"/>
        <end position="2175"/>
    </location>
</feature>
<feature type="compositionally biased region" description="Basic and acidic residues" evidence="1">
    <location>
        <begin position="253"/>
        <end position="282"/>
    </location>
</feature>
<feature type="compositionally biased region" description="Low complexity" evidence="1">
    <location>
        <begin position="1480"/>
        <end position="1493"/>
    </location>
</feature>
<feature type="compositionally biased region" description="Basic and acidic residues" evidence="1">
    <location>
        <begin position="2098"/>
        <end position="2108"/>
    </location>
</feature>
<feature type="compositionally biased region" description="Polar residues" evidence="1">
    <location>
        <begin position="1161"/>
        <end position="1172"/>
    </location>
</feature>
<evidence type="ECO:0000313" key="3">
    <source>
        <dbReference type="Proteomes" id="UP000027135"/>
    </source>
</evidence>
<feature type="compositionally biased region" description="Polar residues" evidence="1">
    <location>
        <begin position="1773"/>
        <end position="1789"/>
    </location>
</feature>
<feature type="compositionally biased region" description="Basic and acidic residues" evidence="1">
    <location>
        <begin position="1112"/>
        <end position="1135"/>
    </location>
</feature>
<feature type="compositionally biased region" description="Polar residues" evidence="1">
    <location>
        <begin position="994"/>
        <end position="1015"/>
    </location>
</feature>
<feature type="compositionally biased region" description="Basic and acidic residues" evidence="1">
    <location>
        <begin position="427"/>
        <end position="464"/>
    </location>
</feature>
<feature type="compositionally biased region" description="Low complexity" evidence="1">
    <location>
        <begin position="14"/>
        <end position="31"/>
    </location>
</feature>
<feature type="compositionally biased region" description="Low complexity" evidence="1">
    <location>
        <begin position="1326"/>
        <end position="1340"/>
    </location>
</feature>
<feature type="compositionally biased region" description="Polar residues" evidence="1">
    <location>
        <begin position="590"/>
        <end position="611"/>
    </location>
</feature>
<feature type="compositionally biased region" description="Polar residues" evidence="1">
    <location>
        <begin position="480"/>
        <end position="490"/>
    </location>
</feature>
<feature type="compositionally biased region" description="Polar residues" evidence="1">
    <location>
        <begin position="232"/>
        <end position="244"/>
    </location>
</feature>
<feature type="compositionally biased region" description="Acidic residues" evidence="1">
    <location>
        <begin position="948"/>
        <end position="958"/>
    </location>
</feature>
<feature type="compositionally biased region" description="Low complexity" evidence="1">
    <location>
        <begin position="336"/>
        <end position="349"/>
    </location>
</feature>
<feature type="region of interest" description="Disordered" evidence="1">
    <location>
        <begin position="329"/>
        <end position="665"/>
    </location>
</feature>
<feature type="compositionally biased region" description="Low complexity" evidence="1">
    <location>
        <begin position="1386"/>
        <end position="1410"/>
    </location>
</feature>
<feature type="compositionally biased region" description="Low complexity" evidence="1">
    <location>
        <begin position="1177"/>
        <end position="1188"/>
    </location>
</feature>
<feature type="compositionally biased region" description="Basic and acidic residues" evidence="1">
    <location>
        <begin position="886"/>
        <end position="901"/>
    </location>
</feature>
<feature type="compositionally biased region" description="Basic and acidic residues" evidence="1">
    <location>
        <begin position="647"/>
        <end position="665"/>
    </location>
</feature>
<dbReference type="EMBL" id="KK853050">
    <property type="protein sequence ID" value="KDR12044.1"/>
    <property type="molecule type" value="Genomic_DNA"/>
</dbReference>
<evidence type="ECO:0000256" key="1">
    <source>
        <dbReference type="SAM" id="MobiDB-lite"/>
    </source>
</evidence>
<dbReference type="InParanoid" id="A0A067R016"/>
<feature type="compositionally biased region" description="Basic and acidic residues" evidence="1">
    <location>
        <begin position="696"/>
        <end position="707"/>
    </location>
</feature>
<reference evidence="2 3" key="1">
    <citation type="journal article" date="2014" name="Nat. Commun.">
        <title>Molecular traces of alternative social organization in a termite genome.</title>
        <authorList>
            <person name="Terrapon N."/>
            <person name="Li C."/>
            <person name="Robertson H.M."/>
            <person name="Ji L."/>
            <person name="Meng X."/>
            <person name="Booth W."/>
            <person name="Chen Z."/>
            <person name="Childers C.P."/>
            <person name="Glastad K.M."/>
            <person name="Gokhale K."/>
            <person name="Gowin J."/>
            <person name="Gronenberg W."/>
            <person name="Hermansen R.A."/>
            <person name="Hu H."/>
            <person name="Hunt B.G."/>
            <person name="Huylmans A.K."/>
            <person name="Khalil S.M."/>
            <person name="Mitchell R.D."/>
            <person name="Munoz-Torres M.C."/>
            <person name="Mustard J.A."/>
            <person name="Pan H."/>
            <person name="Reese J.T."/>
            <person name="Scharf M.E."/>
            <person name="Sun F."/>
            <person name="Vogel H."/>
            <person name="Xiao J."/>
            <person name="Yang W."/>
            <person name="Yang Z."/>
            <person name="Yang Z."/>
            <person name="Zhou J."/>
            <person name="Zhu J."/>
            <person name="Brent C.S."/>
            <person name="Elsik C.G."/>
            <person name="Goodisman M.A."/>
            <person name="Liberles D.A."/>
            <person name="Roe R.M."/>
            <person name="Vargo E.L."/>
            <person name="Vilcinskas A."/>
            <person name="Wang J."/>
            <person name="Bornberg-Bauer E."/>
            <person name="Korb J."/>
            <person name="Zhang G."/>
            <person name="Liebig J."/>
        </authorList>
    </citation>
    <scope>NUCLEOTIDE SEQUENCE [LARGE SCALE GENOMIC DNA]</scope>
    <source>
        <tissue evidence="2">Whole organism</tissue>
    </source>
</reference>
<feature type="compositionally biased region" description="Polar residues" evidence="1">
    <location>
        <begin position="369"/>
        <end position="382"/>
    </location>
</feature>
<feature type="region of interest" description="Disordered" evidence="1">
    <location>
        <begin position="1953"/>
        <end position="1982"/>
    </location>
</feature>
<feature type="compositionally biased region" description="Acidic residues" evidence="1">
    <location>
        <begin position="1960"/>
        <end position="1975"/>
    </location>
</feature>
<feature type="compositionally biased region" description="Acidic residues" evidence="1">
    <location>
        <begin position="1697"/>
        <end position="1719"/>
    </location>
</feature>
<organism evidence="2 3">
    <name type="scientific">Zootermopsis nevadensis</name>
    <name type="common">Dampwood termite</name>
    <dbReference type="NCBI Taxonomy" id="136037"/>
    <lineage>
        <taxon>Eukaryota</taxon>
        <taxon>Metazoa</taxon>
        <taxon>Ecdysozoa</taxon>
        <taxon>Arthropoda</taxon>
        <taxon>Hexapoda</taxon>
        <taxon>Insecta</taxon>
        <taxon>Pterygota</taxon>
        <taxon>Neoptera</taxon>
        <taxon>Polyneoptera</taxon>
        <taxon>Dictyoptera</taxon>
        <taxon>Blattodea</taxon>
        <taxon>Blattoidea</taxon>
        <taxon>Termitoidae</taxon>
        <taxon>Termopsidae</taxon>
        <taxon>Zootermopsis</taxon>
    </lineage>
</organism>
<feature type="compositionally biased region" description="Basic and acidic residues" evidence="1">
    <location>
        <begin position="350"/>
        <end position="360"/>
    </location>
</feature>
<feature type="region of interest" description="Disordered" evidence="1">
    <location>
        <begin position="1695"/>
        <end position="1852"/>
    </location>
</feature>